<comment type="similarity">
    <text evidence="1">Belongs to the 2-hydroxycarboxylate transporter (2-HCT) (TC 2.A.24) family.</text>
</comment>
<dbReference type="PANTHER" id="PTHR40033">
    <property type="entry name" value="NA(+)-MALATE SYMPORTER"/>
    <property type="match status" value="1"/>
</dbReference>
<keyword evidence="1" id="KW-0813">Transport</keyword>
<feature type="transmembrane region" description="Helical" evidence="2">
    <location>
        <begin position="422"/>
        <end position="445"/>
    </location>
</feature>
<feature type="transmembrane region" description="Helical" evidence="2">
    <location>
        <begin position="74"/>
        <end position="95"/>
    </location>
</feature>
<feature type="transmembrane region" description="Helical" evidence="2">
    <location>
        <begin position="115"/>
        <end position="132"/>
    </location>
</feature>
<dbReference type="AlphaFoldDB" id="A0A133PQT9"/>
<feature type="transmembrane region" description="Helical" evidence="2">
    <location>
        <begin position="268"/>
        <end position="286"/>
    </location>
</feature>
<evidence type="ECO:0000313" key="3">
    <source>
        <dbReference type="EMBL" id="KXA31010.1"/>
    </source>
</evidence>
<name>A0A133PQT9_9FIRM</name>
<evidence type="ECO:0000313" key="4">
    <source>
        <dbReference type="Proteomes" id="UP000070174"/>
    </source>
</evidence>
<dbReference type="GO" id="GO:0005886">
    <property type="term" value="C:plasma membrane"/>
    <property type="evidence" value="ECO:0007669"/>
    <property type="project" value="UniProtKB-UniRule"/>
</dbReference>
<keyword evidence="2" id="KW-0812">Transmembrane</keyword>
<sequence>MNKKAFLGYHRKKEVFLLKKKYFGLNLPMLLVLSAIVFIATYMGVLSKDLAGGVALMFAIGIILYEIGERIPIWNTYVGGGLVLAFLGTAILVYLHVIPEEYVELISSVNSKPMGVLNFFIIMLISGSLLGLNRDLMIKSFAGYIPAILGGVLGAAILGIIGGLFFGVSPANTILKYVLPVMGGGNGAGAVPLSQIYERVTGDAAANYYGFAISILTIANIFAIIAGGILNKIGEARKGLTGDKKTLMRSAPEIEQNEEKFTTQLKDYAGAILMGLTFYQLGRLVADKIWDPLVPSVPIHPFAFMIIIVALANGLGLVPGSLRQAAKEVQSFFTKNIVILIMVGVGVETDLNELIAAITFGNVVMAFLIVVGAVIGSGLVGHLVGFFFVDSAVTAGLCMANRGGSGDLAVLGAADRMDLISYAQLSSRLGGGIILVIGSILFGTLM</sequence>
<feature type="transmembrane region" description="Helical" evidence="2">
    <location>
        <begin position="383"/>
        <end position="402"/>
    </location>
</feature>
<feature type="transmembrane region" description="Helical" evidence="2">
    <location>
        <begin position="332"/>
        <end position="348"/>
    </location>
</feature>
<dbReference type="PANTHER" id="PTHR40033:SF1">
    <property type="entry name" value="CITRATE-SODIUM SYMPORTER"/>
    <property type="match status" value="1"/>
</dbReference>
<comment type="caution">
    <text evidence="3">The sequence shown here is derived from an EMBL/GenBank/DDBJ whole genome shotgun (WGS) entry which is preliminary data.</text>
</comment>
<gene>
    <name evidence="3" type="ORF">HMPREF3229_00608</name>
</gene>
<reference evidence="3 4" key="1">
    <citation type="submission" date="2016-01" db="EMBL/GenBank/DDBJ databases">
        <authorList>
            <person name="Oliw E.H."/>
        </authorList>
    </citation>
    <scope>NUCLEOTIDE SEQUENCE [LARGE SCALE GENOMIC DNA]</scope>
    <source>
        <strain evidence="3 4">CMW7756A</strain>
    </source>
</reference>
<keyword evidence="2" id="KW-1133">Transmembrane helix</keyword>
<accession>A0A133PQT9</accession>
<evidence type="ECO:0000256" key="1">
    <source>
        <dbReference type="PIRNR" id="PIRNR005348"/>
    </source>
</evidence>
<feature type="transmembrane region" description="Helical" evidence="2">
    <location>
        <begin position="354"/>
        <end position="376"/>
    </location>
</feature>
<dbReference type="Pfam" id="PF03390">
    <property type="entry name" value="2HCT"/>
    <property type="match status" value="1"/>
</dbReference>
<keyword evidence="1 2" id="KW-0472">Membrane</keyword>
<feature type="transmembrane region" description="Helical" evidence="2">
    <location>
        <begin position="298"/>
        <end position="320"/>
    </location>
</feature>
<keyword evidence="1" id="KW-0769">Symport</keyword>
<dbReference type="Proteomes" id="UP000070174">
    <property type="component" value="Unassembled WGS sequence"/>
</dbReference>
<feature type="transmembrane region" description="Helical" evidence="2">
    <location>
        <begin position="208"/>
        <end position="230"/>
    </location>
</feature>
<feature type="transmembrane region" description="Helical" evidence="2">
    <location>
        <begin position="144"/>
        <end position="168"/>
    </location>
</feature>
<dbReference type="PATRIC" id="fig|54005.3.peg.599"/>
<organism evidence="3">
    <name type="scientific">Peptoniphilus harei</name>
    <dbReference type="NCBI Taxonomy" id="54005"/>
    <lineage>
        <taxon>Bacteria</taxon>
        <taxon>Bacillati</taxon>
        <taxon>Bacillota</taxon>
        <taxon>Tissierellia</taxon>
        <taxon>Tissierellales</taxon>
        <taxon>Peptoniphilaceae</taxon>
        <taxon>Peptoniphilus</taxon>
    </lineage>
</organism>
<dbReference type="GO" id="GO:0015293">
    <property type="term" value="F:symporter activity"/>
    <property type="evidence" value="ECO:0007669"/>
    <property type="project" value="UniProtKB-UniRule"/>
</dbReference>
<dbReference type="PIRSF" id="PIRSF005348">
    <property type="entry name" value="YxkH"/>
    <property type="match status" value="1"/>
</dbReference>
<evidence type="ECO:0000256" key="2">
    <source>
        <dbReference type="SAM" id="Phobius"/>
    </source>
</evidence>
<proteinExistence type="inferred from homology"/>
<feature type="transmembrane region" description="Helical" evidence="2">
    <location>
        <begin position="50"/>
        <end position="67"/>
    </location>
</feature>
<dbReference type="EMBL" id="LRQE01000021">
    <property type="protein sequence ID" value="KXA31010.1"/>
    <property type="molecule type" value="Genomic_DNA"/>
</dbReference>
<dbReference type="InterPro" id="IPR004679">
    <property type="entry name" value="2-OHcarboxylate_transport"/>
</dbReference>
<dbReference type="GO" id="GO:0008514">
    <property type="term" value="F:organic anion transmembrane transporter activity"/>
    <property type="evidence" value="ECO:0007669"/>
    <property type="project" value="InterPro"/>
</dbReference>
<protein>
    <submittedName>
        <fullName evidence="3">Putative citrate-sodium symporter</fullName>
    </submittedName>
</protein>
<feature type="transmembrane region" description="Helical" evidence="2">
    <location>
        <begin position="21"/>
        <end position="44"/>
    </location>
</feature>